<keyword evidence="1" id="KW-0863">Zinc-finger</keyword>
<dbReference type="Gene3D" id="3.30.160.60">
    <property type="entry name" value="Classic Zinc Finger"/>
    <property type="match status" value="1"/>
</dbReference>
<evidence type="ECO:0000256" key="1">
    <source>
        <dbReference type="PROSITE-ProRule" id="PRU00024"/>
    </source>
</evidence>
<evidence type="ECO:0000256" key="2">
    <source>
        <dbReference type="SAM" id="Coils"/>
    </source>
</evidence>
<organism evidence="4 5">
    <name type="scientific">Mytilus edulis</name>
    <name type="common">Blue mussel</name>
    <dbReference type="NCBI Taxonomy" id="6550"/>
    <lineage>
        <taxon>Eukaryota</taxon>
        <taxon>Metazoa</taxon>
        <taxon>Spiralia</taxon>
        <taxon>Lophotrochozoa</taxon>
        <taxon>Mollusca</taxon>
        <taxon>Bivalvia</taxon>
        <taxon>Autobranchia</taxon>
        <taxon>Pteriomorphia</taxon>
        <taxon>Mytilida</taxon>
        <taxon>Mytiloidea</taxon>
        <taxon>Mytilidae</taxon>
        <taxon>Mytilinae</taxon>
        <taxon>Mytilus</taxon>
    </lineage>
</organism>
<protein>
    <recommendedName>
        <fullName evidence="3">B box-type domain-containing protein</fullName>
    </recommendedName>
</protein>
<evidence type="ECO:0000313" key="4">
    <source>
        <dbReference type="EMBL" id="CAG2246049.1"/>
    </source>
</evidence>
<dbReference type="Proteomes" id="UP000683360">
    <property type="component" value="Unassembled WGS sequence"/>
</dbReference>
<feature type="coiled-coil region" evidence="2">
    <location>
        <begin position="185"/>
        <end position="219"/>
    </location>
</feature>
<dbReference type="SUPFAM" id="SSF57845">
    <property type="entry name" value="B-box zinc-binding domain"/>
    <property type="match status" value="1"/>
</dbReference>
<dbReference type="InterPro" id="IPR047153">
    <property type="entry name" value="TRIM45/56/19-like"/>
</dbReference>
<keyword evidence="5" id="KW-1185">Reference proteome</keyword>
<feature type="domain" description="B box-type" evidence="3">
    <location>
        <begin position="4"/>
        <end position="54"/>
    </location>
</feature>
<dbReference type="Gene3D" id="4.10.830.40">
    <property type="match status" value="1"/>
</dbReference>
<name>A0A8S3UQ68_MYTED</name>
<dbReference type="PANTHER" id="PTHR25462">
    <property type="entry name" value="BONUS, ISOFORM C-RELATED"/>
    <property type="match status" value="1"/>
</dbReference>
<dbReference type="OrthoDB" id="6100019at2759"/>
<keyword evidence="2" id="KW-0175">Coiled coil</keyword>
<dbReference type="InterPro" id="IPR000315">
    <property type="entry name" value="Znf_B-box"/>
</dbReference>
<keyword evidence="1" id="KW-0862">Zinc</keyword>
<gene>
    <name evidence="4" type="ORF">MEDL_58041</name>
</gene>
<evidence type="ECO:0000259" key="3">
    <source>
        <dbReference type="PROSITE" id="PS50119"/>
    </source>
</evidence>
<evidence type="ECO:0000313" key="5">
    <source>
        <dbReference type="Proteomes" id="UP000683360"/>
    </source>
</evidence>
<sequence length="292" mass="33663">MASNTRIPCGPCAYESIKNLAMKWCTQCEEGFCTDCEKSHRSLKLTRDHKMIAIEDYLKIQDVSVDLTCKTHEKKLDLFCKFHSVAICGVCVPSAHKTCRVDDIISIDDAAENAKSSAALKELEITISRTLEHVRHCIENRLSASEKIDIEEQMIKNTILQTKLKLIKHLDALEEKLLLKLRLKIENYKLKYSKFLKKLEVMEKEFEKLEEQTQQMKLFASDLQVFLGTCQMNNITMEKIKTLKAEIGKEQNYTIEMKLNSVFSSLMNKVEQFGKIHIIESNADLQLKVCYD</sequence>
<dbReference type="PANTHER" id="PTHR25462:SF296">
    <property type="entry name" value="MEIOTIC P26, ISOFORM F"/>
    <property type="match status" value="1"/>
</dbReference>
<feature type="domain" description="B box-type" evidence="3">
    <location>
        <begin position="64"/>
        <end position="107"/>
    </location>
</feature>
<dbReference type="AlphaFoldDB" id="A0A8S3UQ68"/>
<proteinExistence type="predicted"/>
<dbReference type="CDD" id="cd19757">
    <property type="entry name" value="Bbox1"/>
    <property type="match status" value="1"/>
</dbReference>
<dbReference type="GO" id="GO:0008270">
    <property type="term" value="F:zinc ion binding"/>
    <property type="evidence" value="ECO:0007669"/>
    <property type="project" value="UniProtKB-KW"/>
</dbReference>
<reference evidence="4" key="1">
    <citation type="submission" date="2021-03" db="EMBL/GenBank/DDBJ databases">
        <authorList>
            <person name="Bekaert M."/>
        </authorList>
    </citation>
    <scope>NUCLEOTIDE SEQUENCE</scope>
</reference>
<comment type="caution">
    <text evidence="4">The sequence shown here is derived from an EMBL/GenBank/DDBJ whole genome shotgun (WGS) entry which is preliminary data.</text>
</comment>
<keyword evidence="1" id="KW-0479">Metal-binding</keyword>
<dbReference type="PROSITE" id="PS50119">
    <property type="entry name" value="ZF_BBOX"/>
    <property type="match status" value="2"/>
</dbReference>
<accession>A0A8S3UQ68</accession>
<dbReference type="EMBL" id="CAJPWZ010002824">
    <property type="protein sequence ID" value="CAG2246049.1"/>
    <property type="molecule type" value="Genomic_DNA"/>
</dbReference>